<dbReference type="EMBL" id="BAABAT010000001">
    <property type="protein sequence ID" value="GAA4243847.1"/>
    <property type="molecule type" value="Genomic_DNA"/>
</dbReference>
<protein>
    <recommendedName>
        <fullName evidence="3">DUF1877 family protein</fullName>
    </recommendedName>
</protein>
<evidence type="ECO:0008006" key="3">
    <source>
        <dbReference type="Google" id="ProtNLM"/>
    </source>
</evidence>
<dbReference type="RefSeq" id="WP_345120587.1">
    <property type="nucleotide sequence ID" value="NZ_BAABAT010000001.1"/>
</dbReference>
<evidence type="ECO:0000313" key="1">
    <source>
        <dbReference type="EMBL" id="GAA4243847.1"/>
    </source>
</evidence>
<dbReference type="Proteomes" id="UP001500620">
    <property type="component" value="Unassembled WGS sequence"/>
</dbReference>
<comment type="caution">
    <text evidence="1">The sequence shown here is derived from an EMBL/GenBank/DDBJ whole genome shotgun (WGS) entry which is preliminary data.</text>
</comment>
<organism evidence="1 2">
    <name type="scientific">Dactylosporangium darangshiense</name>
    <dbReference type="NCBI Taxonomy" id="579108"/>
    <lineage>
        <taxon>Bacteria</taxon>
        <taxon>Bacillati</taxon>
        <taxon>Actinomycetota</taxon>
        <taxon>Actinomycetes</taxon>
        <taxon>Micromonosporales</taxon>
        <taxon>Micromonosporaceae</taxon>
        <taxon>Dactylosporangium</taxon>
    </lineage>
</organism>
<keyword evidence="2" id="KW-1185">Reference proteome</keyword>
<gene>
    <name evidence="1" type="ORF">GCM10022255_004540</name>
</gene>
<name>A0ABP8CVJ2_9ACTN</name>
<evidence type="ECO:0000313" key="2">
    <source>
        <dbReference type="Proteomes" id="UP001500620"/>
    </source>
</evidence>
<accession>A0ABP8CVJ2</accession>
<sequence>MGVEHYWRRTSTAAIRDLGPDGLFNLVPEFFDDRFAVERREGLVVVAESTGDLLRELLRLGATDHASTAAVTLFRRPPPNWDDDWMVGSHAPGTVSQIAAFFAGAPLDHWLEQHRVTLAAKVEDIGYGGWAETSWAPQLLRDAQDVAALFGAAAASDEAVIIKISA</sequence>
<proteinExistence type="predicted"/>
<reference evidence="2" key="1">
    <citation type="journal article" date="2019" name="Int. J. Syst. Evol. Microbiol.">
        <title>The Global Catalogue of Microorganisms (GCM) 10K type strain sequencing project: providing services to taxonomists for standard genome sequencing and annotation.</title>
        <authorList>
            <consortium name="The Broad Institute Genomics Platform"/>
            <consortium name="The Broad Institute Genome Sequencing Center for Infectious Disease"/>
            <person name="Wu L."/>
            <person name="Ma J."/>
        </authorList>
    </citation>
    <scope>NUCLEOTIDE SEQUENCE [LARGE SCALE GENOMIC DNA]</scope>
    <source>
        <strain evidence="2">JCM 17441</strain>
    </source>
</reference>